<protein>
    <recommendedName>
        <fullName evidence="4">Phosphoesterase</fullName>
    </recommendedName>
</protein>
<dbReference type="InterPro" id="IPR017850">
    <property type="entry name" value="Alkaline_phosphatase_core_sf"/>
</dbReference>
<dbReference type="Gene3D" id="2.120.10.70">
    <property type="entry name" value="Fucose-specific lectin"/>
    <property type="match status" value="3"/>
</dbReference>
<evidence type="ECO:0000256" key="1">
    <source>
        <dbReference type="ARBA" id="ARBA00022801"/>
    </source>
</evidence>
<keyword evidence="1" id="KW-0378">Hydrolase</keyword>
<dbReference type="PANTHER" id="PTHR31956">
    <property type="entry name" value="NON-SPECIFIC PHOSPHOLIPASE C4-RELATED"/>
    <property type="match status" value="1"/>
</dbReference>
<sequence length="842" mass="90274">MPTPIKHVFVLMMENRSFDHMLGFSGITGTDAETGQPATINGLNSTESNSFKGRAYPVTGGAADRINPGPGHDFGHVLEQLCGEGVRYPIWGAPNAVGDPAGYVLDDTQHVVYRGNDNHIHELWWSDSEGWRHGGLTSATGAPNAAGDPAGYVLGGTQHVVYRGNDNHIHELWWSDSEGWGRGDLTSATGAPNAAGDPAGYVLGGTQHVVYRGSDNHIHELSWSVSEGWGRGDLTSATGAPNAAGDPAGYVLGGTQHVVYRGSDNHIHELWWDQGWGRGDLTSATGAPNAAGDPAGYVLGGTQHVVYRGSDNHIHELWWDQGWGRGDLTSATGAPNAAGDPAGYVLGGTQHVVYRGSDNHIHELWWDQGWGRGDLTSATGAPNAAGDPAGYVLGGTQHVVYRGSGNHIHELSWSDSGGWRHGDLTSAIAREYPPINCSGYASSYAKRKEEFLPLFDGPRVGPEGAGNVMKCFTPDQLPVLNALAREFVVCDRWFSSLPGPTEPNRMFMYAETSGDFDCNMGDFERPSQVVIPDGGLKFPRGTVFGLLKQAGVKYRIYGGDSFPTAAWLDGVSVVYDIKDFEDFAEDVNDPSFDAGYVHIEPDYDAIFGFRGGNSQHPHGSGSVAAGERLIKAVYEAVRSSPVWEKSLLIITWDEHGGFYDHVIPPSAQGTGERGRERGFTFDQLGPRVPAVVVSPLIPRNLIDHRVYDHTAIPATLRRVFALPSLGGRDGITGGVDHLAGSVARTDAPMRLPNAAIIGAPAPAPRNAPPHPTALISKDLEGVAASTLNSALVQHLEVTPPEQHAVIRARVKLIRTHADAFAYLEEVKRLVDAKRVEAGLVHA</sequence>
<evidence type="ECO:0008006" key="4">
    <source>
        <dbReference type="Google" id="ProtNLM"/>
    </source>
</evidence>
<dbReference type="SUPFAM" id="SSF89372">
    <property type="entry name" value="Fucose-specific lectin"/>
    <property type="match status" value="2"/>
</dbReference>
<dbReference type="RefSeq" id="WP_334489068.1">
    <property type="nucleotide sequence ID" value="NZ_JAZHRV010000001.1"/>
</dbReference>
<evidence type="ECO:0000313" key="3">
    <source>
        <dbReference type="Proteomes" id="UP001364224"/>
    </source>
</evidence>
<accession>A0ABU8BNN9</accession>
<name>A0ABU8BNN9_9BRAD</name>
<dbReference type="Proteomes" id="UP001364224">
    <property type="component" value="Unassembled WGS sequence"/>
</dbReference>
<dbReference type="PANTHER" id="PTHR31956:SF2">
    <property type="entry name" value="NON-SPECIFIC PHOSPHOLIPASE C6"/>
    <property type="match status" value="1"/>
</dbReference>
<dbReference type="EMBL" id="JAZHRV010000001">
    <property type="protein sequence ID" value="MEH2560177.1"/>
    <property type="molecule type" value="Genomic_DNA"/>
</dbReference>
<dbReference type="SUPFAM" id="SSF53649">
    <property type="entry name" value="Alkaline phosphatase-like"/>
    <property type="match status" value="1"/>
</dbReference>
<evidence type="ECO:0000313" key="2">
    <source>
        <dbReference type="EMBL" id="MEH2560177.1"/>
    </source>
</evidence>
<dbReference type="Pfam" id="PF04185">
    <property type="entry name" value="Phosphoesterase"/>
    <property type="match status" value="2"/>
</dbReference>
<proteinExistence type="predicted"/>
<organism evidence="2 3">
    <name type="scientific">Bradyrhizobium algeriense</name>
    <dbReference type="NCBI Taxonomy" id="634784"/>
    <lineage>
        <taxon>Bacteria</taxon>
        <taxon>Pseudomonadati</taxon>
        <taxon>Pseudomonadota</taxon>
        <taxon>Alphaproteobacteria</taxon>
        <taxon>Hyphomicrobiales</taxon>
        <taxon>Nitrobacteraceae</taxon>
        <taxon>Bradyrhizobium</taxon>
    </lineage>
</organism>
<dbReference type="Gene3D" id="3.40.720.10">
    <property type="entry name" value="Alkaline Phosphatase, subunit A"/>
    <property type="match status" value="1"/>
</dbReference>
<reference evidence="2 3" key="1">
    <citation type="submission" date="2024-02" db="EMBL/GenBank/DDBJ databases">
        <title>Adaptive strategies in a cosmopolitan and abundant soil bacterium.</title>
        <authorList>
            <person name="Carini P."/>
        </authorList>
    </citation>
    <scope>NUCLEOTIDE SEQUENCE [LARGE SCALE GENOMIC DNA]</scope>
    <source>
        <strain evidence="2 3">AZCC 1608</strain>
    </source>
</reference>
<keyword evidence="3" id="KW-1185">Reference proteome</keyword>
<dbReference type="InterPro" id="IPR007312">
    <property type="entry name" value="Phosphoesterase"/>
</dbReference>
<gene>
    <name evidence="2" type="ORF">V1286_007706</name>
</gene>
<comment type="caution">
    <text evidence="2">The sequence shown here is derived from an EMBL/GenBank/DDBJ whole genome shotgun (WGS) entry which is preliminary data.</text>
</comment>